<dbReference type="PANTHER" id="PTHR10751">
    <property type="entry name" value="GUANYLATE BINDING PROTEIN"/>
    <property type="match status" value="1"/>
</dbReference>
<proteinExistence type="predicted"/>
<dbReference type="OrthoDB" id="2135133at2759"/>
<evidence type="ECO:0000313" key="3">
    <source>
        <dbReference type="EMBL" id="KAG5462289.1"/>
    </source>
</evidence>
<keyword evidence="4" id="KW-1185">Reference proteome</keyword>
<comment type="caution">
    <text evidence="3">The sequence shown here is derived from an EMBL/GenBank/DDBJ whole genome shotgun (WGS) entry which is preliminary data.</text>
</comment>
<feature type="region of interest" description="Disordered" evidence="1">
    <location>
        <begin position="144"/>
        <end position="175"/>
    </location>
</feature>
<dbReference type="InterPro" id="IPR027417">
    <property type="entry name" value="P-loop_NTPase"/>
</dbReference>
<evidence type="ECO:0000259" key="2">
    <source>
        <dbReference type="Pfam" id="PF02263"/>
    </source>
</evidence>
<dbReference type="Proteomes" id="UP000673691">
    <property type="component" value="Unassembled WGS sequence"/>
</dbReference>
<feature type="domain" description="Guanylate-binding protein N-terminal" evidence="2">
    <location>
        <begin position="58"/>
        <end position="127"/>
    </location>
</feature>
<feature type="non-terminal residue" evidence="3">
    <location>
        <position position="1"/>
    </location>
</feature>
<evidence type="ECO:0000256" key="1">
    <source>
        <dbReference type="SAM" id="MobiDB-lite"/>
    </source>
</evidence>
<dbReference type="AlphaFoldDB" id="A0A8H7ZZN5"/>
<dbReference type="GO" id="GO:0005525">
    <property type="term" value="F:GTP binding"/>
    <property type="evidence" value="ECO:0007669"/>
    <property type="project" value="InterPro"/>
</dbReference>
<dbReference type="EMBL" id="JAEFCI010002352">
    <property type="protein sequence ID" value="KAG5462289.1"/>
    <property type="molecule type" value="Genomic_DNA"/>
</dbReference>
<organism evidence="3 4">
    <name type="scientific">Olpidium bornovanus</name>
    <dbReference type="NCBI Taxonomy" id="278681"/>
    <lineage>
        <taxon>Eukaryota</taxon>
        <taxon>Fungi</taxon>
        <taxon>Fungi incertae sedis</taxon>
        <taxon>Olpidiomycota</taxon>
        <taxon>Olpidiomycotina</taxon>
        <taxon>Olpidiomycetes</taxon>
        <taxon>Olpidiales</taxon>
        <taxon>Olpidiaceae</taxon>
        <taxon>Olpidium</taxon>
    </lineage>
</organism>
<gene>
    <name evidence="3" type="ORF">BJ554DRAFT_5407</name>
</gene>
<feature type="non-terminal residue" evidence="3">
    <location>
        <position position="175"/>
    </location>
</feature>
<dbReference type="Pfam" id="PF02263">
    <property type="entry name" value="GBP"/>
    <property type="match status" value="1"/>
</dbReference>
<dbReference type="GO" id="GO:0003924">
    <property type="term" value="F:GTPase activity"/>
    <property type="evidence" value="ECO:0007669"/>
    <property type="project" value="InterPro"/>
</dbReference>
<evidence type="ECO:0000313" key="4">
    <source>
        <dbReference type="Proteomes" id="UP000673691"/>
    </source>
</evidence>
<sequence>SARHPLPPPPPVSAPRARVQTRPNLALRRFLSACYFADLPLLRNVFRTSAAAVLLHVTPRHLKTGGMSVILLDTEVGGGRQGWGCGAESAGRNHDVKIFALALLLASTFVYNSMGSIDEGALDRLSYPAFFCSFLRFFRDKKRKKRPVDPRHSRARLSPARPHPRDLIPAPPSLP</sequence>
<dbReference type="InterPro" id="IPR015894">
    <property type="entry name" value="Guanylate-bd_N"/>
</dbReference>
<dbReference type="Gene3D" id="3.40.50.300">
    <property type="entry name" value="P-loop containing nucleotide triphosphate hydrolases"/>
    <property type="match status" value="1"/>
</dbReference>
<name>A0A8H7ZZN5_9FUNG</name>
<protein>
    <recommendedName>
        <fullName evidence="2">Guanylate-binding protein N-terminal domain-containing protein</fullName>
    </recommendedName>
</protein>
<accession>A0A8H7ZZN5</accession>
<reference evidence="3 4" key="1">
    <citation type="journal article" name="Sci. Rep.">
        <title>Genome-scale phylogenetic analyses confirm Olpidium as the closest living zoosporic fungus to the non-flagellated, terrestrial fungi.</title>
        <authorList>
            <person name="Chang Y."/>
            <person name="Rochon D."/>
            <person name="Sekimoto S."/>
            <person name="Wang Y."/>
            <person name="Chovatia M."/>
            <person name="Sandor L."/>
            <person name="Salamov A."/>
            <person name="Grigoriev I.V."/>
            <person name="Stajich J.E."/>
            <person name="Spatafora J.W."/>
        </authorList>
    </citation>
    <scope>NUCLEOTIDE SEQUENCE [LARGE SCALE GENOMIC DNA]</scope>
    <source>
        <strain evidence="3">S191</strain>
    </source>
</reference>